<dbReference type="GeneID" id="70132136"/>
<dbReference type="RefSeq" id="XP_045955999.1">
    <property type="nucleotide sequence ID" value="XM_046103244.1"/>
</dbReference>
<feature type="coiled-coil region" evidence="1">
    <location>
        <begin position="20"/>
        <end position="47"/>
    </location>
</feature>
<reference evidence="2" key="1">
    <citation type="journal article" date="2021" name="Nat. Commun.">
        <title>Genetic determinants of endophytism in the Arabidopsis root mycobiome.</title>
        <authorList>
            <person name="Mesny F."/>
            <person name="Miyauchi S."/>
            <person name="Thiergart T."/>
            <person name="Pickel B."/>
            <person name="Atanasova L."/>
            <person name="Karlsson M."/>
            <person name="Huettel B."/>
            <person name="Barry K.W."/>
            <person name="Haridas S."/>
            <person name="Chen C."/>
            <person name="Bauer D."/>
            <person name="Andreopoulos W."/>
            <person name="Pangilinan J."/>
            <person name="LaButti K."/>
            <person name="Riley R."/>
            <person name="Lipzen A."/>
            <person name="Clum A."/>
            <person name="Drula E."/>
            <person name="Henrissat B."/>
            <person name="Kohler A."/>
            <person name="Grigoriev I.V."/>
            <person name="Martin F.M."/>
            <person name="Hacquard S."/>
        </authorList>
    </citation>
    <scope>NUCLEOTIDE SEQUENCE</scope>
    <source>
        <strain evidence="2">MPI-SDFR-AT-0073</strain>
    </source>
</reference>
<evidence type="ECO:0000313" key="2">
    <source>
        <dbReference type="EMBL" id="KAH6651721.1"/>
    </source>
</evidence>
<keyword evidence="1" id="KW-0175">Coiled coil</keyword>
<proteinExistence type="predicted"/>
<evidence type="ECO:0000256" key="1">
    <source>
        <dbReference type="SAM" id="Coils"/>
    </source>
</evidence>
<name>A0A9P8ZV75_9PEZI</name>
<evidence type="ECO:0000313" key="3">
    <source>
        <dbReference type="Proteomes" id="UP000758603"/>
    </source>
</evidence>
<dbReference type="Proteomes" id="UP000758603">
    <property type="component" value="Unassembled WGS sequence"/>
</dbReference>
<accession>A0A9P8ZV75</accession>
<dbReference type="AlphaFoldDB" id="A0A9P8ZV75"/>
<dbReference type="EMBL" id="JAGPXC010000006">
    <property type="protein sequence ID" value="KAH6651721.1"/>
    <property type="molecule type" value="Genomic_DNA"/>
</dbReference>
<comment type="caution">
    <text evidence="2">The sequence shown here is derived from an EMBL/GenBank/DDBJ whole genome shotgun (WGS) entry which is preliminary data.</text>
</comment>
<protein>
    <submittedName>
        <fullName evidence="2">Uncharacterized protein</fullName>
    </submittedName>
</protein>
<organism evidence="2 3">
    <name type="scientific">Truncatella angustata</name>
    <dbReference type="NCBI Taxonomy" id="152316"/>
    <lineage>
        <taxon>Eukaryota</taxon>
        <taxon>Fungi</taxon>
        <taxon>Dikarya</taxon>
        <taxon>Ascomycota</taxon>
        <taxon>Pezizomycotina</taxon>
        <taxon>Sordariomycetes</taxon>
        <taxon>Xylariomycetidae</taxon>
        <taxon>Amphisphaeriales</taxon>
        <taxon>Sporocadaceae</taxon>
        <taxon>Truncatella</taxon>
    </lineage>
</organism>
<sequence>MHRYIRCSTQDRLREQLFHMKEQNELTTRLLREISQLRAEAGRLETELSVKAMKIKLLCKRL</sequence>
<gene>
    <name evidence="2" type="ORF">BKA67DRAFT_571664</name>
</gene>
<keyword evidence="3" id="KW-1185">Reference proteome</keyword>